<dbReference type="Proteomes" id="UP000298663">
    <property type="component" value="Unassembled WGS sequence"/>
</dbReference>
<feature type="region of interest" description="Disordered" evidence="1">
    <location>
        <begin position="1"/>
        <end position="148"/>
    </location>
</feature>
<evidence type="ECO:0000256" key="1">
    <source>
        <dbReference type="SAM" id="MobiDB-lite"/>
    </source>
</evidence>
<sequence length="148" mass="16103">MTTGSSTTMSTRKDSRFKSHGSTQPIWGCGSAELSLMTRVRRRHTPAENRLKRLRIPSHHSTQQPRPQPTQKRTGLRFSSVDPRGDPSKSIAKPLPEKRSSSPARTLNSATIVKTQRVNESSSIAPPKAANAISTSVDSESQIASSAL</sequence>
<reference evidence="2 3" key="2">
    <citation type="journal article" date="2019" name="G3 (Bethesda)">
        <title>Hybrid Assembly of the Genome of the Entomopathogenic Nematode Steinernema carpocapsae Identifies the X-Chromosome.</title>
        <authorList>
            <person name="Serra L."/>
            <person name="Macchietto M."/>
            <person name="Macias-Munoz A."/>
            <person name="McGill C.J."/>
            <person name="Rodriguez I.M."/>
            <person name="Rodriguez B."/>
            <person name="Murad R."/>
            <person name="Mortazavi A."/>
        </authorList>
    </citation>
    <scope>NUCLEOTIDE SEQUENCE [LARGE SCALE GENOMIC DNA]</scope>
    <source>
        <strain evidence="2 3">ALL</strain>
    </source>
</reference>
<proteinExistence type="predicted"/>
<evidence type="ECO:0000313" key="2">
    <source>
        <dbReference type="EMBL" id="TKR60696.1"/>
    </source>
</evidence>
<name>A0A4U5LWW2_STECR</name>
<evidence type="ECO:0000313" key="3">
    <source>
        <dbReference type="Proteomes" id="UP000298663"/>
    </source>
</evidence>
<feature type="compositionally biased region" description="Polar residues" evidence="1">
    <location>
        <begin position="132"/>
        <end position="148"/>
    </location>
</feature>
<accession>A0A4U5LWW2</accession>
<keyword evidence="3" id="KW-1185">Reference proteome</keyword>
<protein>
    <submittedName>
        <fullName evidence="2">Uncharacterized protein</fullName>
    </submittedName>
</protein>
<dbReference type="EMBL" id="AZBU02000011">
    <property type="protein sequence ID" value="TKR60696.1"/>
    <property type="molecule type" value="Genomic_DNA"/>
</dbReference>
<feature type="compositionally biased region" description="Polar residues" evidence="1">
    <location>
        <begin position="101"/>
        <end position="124"/>
    </location>
</feature>
<comment type="caution">
    <text evidence="2">The sequence shown here is derived from an EMBL/GenBank/DDBJ whole genome shotgun (WGS) entry which is preliminary data.</text>
</comment>
<organism evidence="2 3">
    <name type="scientific">Steinernema carpocapsae</name>
    <name type="common">Entomopathogenic nematode</name>
    <dbReference type="NCBI Taxonomy" id="34508"/>
    <lineage>
        <taxon>Eukaryota</taxon>
        <taxon>Metazoa</taxon>
        <taxon>Ecdysozoa</taxon>
        <taxon>Nematoda</taxon>
        <taxon>Chromadorea</taxon>
        <taxon>Rhabditida</taxon>
        <taxon>Tylenchina</taxon>
        <taxon>Panagrolaimomorpha</taxon>
        <taxon>Strongyloidoidea</taxon>
        <taxon>Steinernematidae</taxon>
        <taxon>Steinernema</taxon>
    </lineage>
</organism>
<feature type="compositionally biased region" description="Low complexity" evidence="1">
    <location>
        <begin position="1"/>
        <end position="10"/>
    </location>
</feature>
<gene>
    <name evidence="2" type="ORF">L596_027902</name>
</gene>
<feature type="compositionally biased region" description="Low complexity" evidence="1">
    <location>
        <begin position="59"/>
        <end position="71"/>
    </location>
</feature>
<reference evidence="2 3" key="1">
    <citation type="journal article" date="2015" name="Genome Biol.">
        <title>Comparative genomics of Steinernema reveals deeply conserved gene regulatory networks.</title>
        <authorList>
            <person name="Dillman A.R."/>
            <person name="Macchietto M."/>
            <person name="Porter C.F."/>
            <person name="Rogers A."/>
            <person name="Williams B."/>
            <person name="Antoshechkin I."/>
            <person name="Lee M.M."/>
            <person name="Goodwin Z."/>
            <person name="Lu X."/>
            <person name="Lewis E.E."/>
            <person name="Goodrich-Blair H."/>
            <person name="Stock S.P."/>
            <person name="Adams B.J."/>
            <person name="Sternberg P.W."/>
            <person name="Mortazavi A."/>
        </authorList>
    </citation>
    <scope>NUCLEOTIDE SEQUENCE [LARGE SCALE GENOMIC DNA]</scope>
    <source>
        <strain evidence="2 3">ALL</strain>
    </source>
</reference>
<dbReference type="AlphaFoldDB" id="A0A4U5LWW2"/>